<name>A0ACA9PAP6_9GLOM</name>
<gene>
    <name evidence="1" type="ORF">RPERSI_LOCUS9891</name>
</gene>
<feature type="non-terminal residue" evidence="1">
    <location>
        <position position="1"/>
    </location>
</feature>
<comment type="caution">
    <text evidence="1">The sequence shown here is derived from an EMBL/GenBank/DDBJ whole genome shotgun (WGS) entry which is preliminary data.</text>
</comment>
<dbReference type="EMBL" id="CAJVQC010019086">
    <property type="protein sequence ID" value="CAG8698283.1"/>
    <property type="molecule type" value="Genomic_DNA"/>
</dbReference>
<evidence type="ECO:0000313" key="1">
    <source>
        <dbReference type="EMBL" id="CAG8698283.1"/>
    </source>
</evidence>
<sequence>SLEEAIEVTNNSIIIEIDNDENAIEEYLMSYTFLFIVNKEYFNSNNRNDNNKDDDNKEKSDYKIDNSEKNNNNK</sequence>
<proteinExistence type="predicted"/>
<evidence type="ECO:0000313" key="2">
    <source>
        <dbReference type="Proteomes" id="UP000789920"/>
    </source>
</evidence>
<reference evidence="1" key="1">
    <citation type="submission" date="2021-06" db="EMBL/GenBank/DDBJ databases">
        <authorList>
            <person name="Kallberg Y."/>
            <person name="Tangrot J."/>
            <person name="Rosling A."/>
        </authorList>
    </citation>
    <scope>NUCLEOTIDE SEQUENCE</scope>
    <source>
        <strain evidence="1">MA461A</strain>
    </source>
</reference>
<accession>A0ACA9PAP6</accession>
<dbReference type="Proteomes" id="UP000789920">
    <property type="component" value="Unassembled WGS sequence"/>
</dbReference>
<feature type="non-terminal residue" evidence="1">
    <location>
        <position position="74"/>
    </location>
</feature>
<keyword evidence="2" id="KW-1185">Reference proteome</keyword>
<organism evidence="1 2">
    <name type="scientific">Racocetra persica</name>
    <dbReference type="NCBI Taxonomy" id="160502"/>
    <lineage>
        <taxon>Eukaryota</taxon>
        <taxon>Fungi</taxon>
        <taxon>Fungi incertae sedis</taxon>
        <taxon>Mucoromycota</taxon>
        <taxon>Glomeromycotina</taxon>
        <taxon>Glomeromycetes</taxon>
        <taxon>Diversisporales</taxon>
        <taxon>Gigasporaceae</taxon>
        <taxon>Racocetra</taxon>
    </lineage>
</organism>
<protein>
    <submittedName>
        <fullName evidence="1">35473_t:CDS:1</fullName>
    </submittedName>
</protein>